<evidence type="ECO:0000256" key="1">
    <source>
        <dbReference type="SAM" id="MobiDB-lite"/>
    </source>
</evidence>
<feature type="non-terminal residue" evidence="2">
    <location>
        <position position="1"/>
    </location>
</feature>
<sequence length="71" mass="7455">VPWGRATDEKMALPDRGPPVQIGGPTPSLLHEEPAAGFIEDPELLAGLCLNSFGGLPLVEAPKVGPTWSPR</sequence>
<comment type="caution">
    <text evidence="2">The sequence shown here is derived from an EMBL/GenBank/DDBJ whole genome shotgun (WGS) entry which is preliminary data.</text>
</comment>
<name>A0A813KVF7_POLGL</name>
<dbReference type="EMBL" id="CAJNNW010032518">
    <property type="protein sequence ID" value="CAE8713692.1"/>
    <property type="molecule type" value="Genomic_DNA"/>
</dbReference>
<feature type="compositionally biased region" description="Basic and acidic residues" evidence="1">
    <location>
        <begin position="1"/>
        <end position="13"/>
    </location>
</feature>
<organism evidence="2 3">
    <name type="scientific">Polarella glacialis</name>
    <name type="common">Dinoflagellate</name>
    <dbReference type="NCBI Taxonomy" id="89957"/>
    <lineage>
        <taxon>Eukaryota</taxon>
        <taxon>Sar</taxon>
        <taxon>Alveolata</taxon>
        <taxon>Dinophyceae</taxon>
        <taxon>Suessiales</taxon>
        <taxon>Suessiaceae</taxon>
        <taxon>Polarella</taxon>
    </lineage>
</organism>
<accession>A0A813KVF7</accession>
<dbReference type="Proteomes" id="UP000626109">
    <property type="component" value="Unassembled WGS sequence"/>
</dbReference>
<feature type="non-terminal residue" evidence="2">
    <location>
        <position position="71"/>
    </location>
</feature>
<proteinExistence type="predicted"/>
<feature type="region of interest" description="Disordered" evidence="1">
    <location>
        <begin position="1"/>
        <end position="29"/>
    </location>
</feature>
<reference evidence="2" key="1">
    <citation type="submission" date="2021-02" db="EMBL/GenBank/DDBJ databases">
        <authorList>
            <person name="Dougan E. K."/>
            <person name="Rhodes N."/>
            <person name="Thang M."/>
            <person name="Chan C."/>
        </authorList>
    </citation>
    <scope>NUCLEOTIDE SEQUENCE</scope>
</reference>
<gene>
    <name evidence="2" type="ORF">PGLA2088_LOCUS37635</name>
</gene>
<evidence type="ECO:0000313" key="2">
    <source>
        <dbReference type="EMBL" id="CAE8713692.1"/>
    </source>
</evidence>
<dbReference type="AlphaFoldDB" id="A0A813KVF7"/>
<protein>
    <submittedName>
        <fullName evidence="2">Uncharacterized protein</fullName>
    </submittedName>
</protein>
<evidence type="ECO:0000313" key="3">
    <source>
        <dbReference type="Proteomes" id="UP000626109"/>
    </source>
</evidence>